<dbReference type="PANTHER" id="PTHR13774:SF17">
    <property type="entry name" value="PHENAZINE BIOSYNTHESIS-LIKE DOMAIN-CONTAINING PROTEIN"/>
    <property type="match status" value="1"/>
</dbReference>
<dbReference type="KEGG" id="ppha:BVH74_03765"/>
<accession>A0A1V0B9Z3</accession>
<dbReference type="GO" id="GO:0005737">
    <property type="term" value="C:cytoplasm"/>
    <property type="evidence" value="ECO:0007669"/>
    <property type="project" value="TreeGrafter"/>
</dbReference>
<dbReference type="STRING" id="1931241.BVH74_03765"/>
<evidence type="ECO:0000256" key="3">
    <source>
        <dbReference type="PIRSR" id="PIRSR016184-1"/>
    </source>
</evidence>
<evidence type="ECO:0000256" key="2">
    <source>
        <dbReference type="ARBA" id="ARBA00023235"/>
    </source>
</evidence>
<dbReference type="SUPFAM" id="SSF54506">
    <property type="entry name" value="Diaminopimelate epimerase-like"/>
    <property type="match status" value="1"/>
</dbReference>
<sequence>MYQVDAFTDRLFAGNPAAVVPLNQWLPEPLMQAIAAENNLSETAFFVPSADGSYAIRWFSPLAEIDFCGHATLASAFVLFRQMPECEVLSFTAPAVGRLQVWRKADGLIEMRFPLLAPEPVDEVPLALLEGLSIRPDEVWRNRQAWFAVYHDEQAVHDVVPEPTALARLAPRDTVVTAAGREFDCVSRYFWPANGGLEDPVTGSIHAGLAPFWAGRLGRPQLTALQASARRGVLHCQVGEDYVLVAGQARLYLEGSIWLPD</sequence>
<keyword evidence="5" id="KW-1185">Reference proteome</keyword>
<dbReference type="NCBIfam" id="TIGR00654">
    <property type="entry name" value="PhzF_family"/>
    <property type="match status" value="1"/>
</dbReference>
<evidence type="ECO:0000313" key="5">
    <source>
        <dbReference type="Proteomes" id="UP000243488"/>
    </source>
</evidence>
<name>A0A1V0B9Z3_9GAMM</name>
<dbReference type="RefSeq" id="WP_080051608.1">
    <property type="nucleotide sequence ID" value="NZ_CP020100.1"/>
</dbReference>
<dbReference type="EMBL" id="CP020100">
    <property type="protein sequence ID" value="AQZ96700.1"/>
    <property type="molecule type" value="Genomic_DNA"/>
</dbReference>
<protein>
    <submittedName>
        <fullName evidence="4">Phenazine biosynthesis protein PhzF</fullName>
    </submittedName>
</protein>
<dbReference type="PIRSF" id="PIRSF016184">
    <property type="entry name" value="PhzC_PhzF"/>
    <property type="match status" value="1"/>
</dbReference>
<dbReference type="GO" id="GO:0016853">
    <property type="term" value="F:isomerase activity"/>
    <property type="evidence" value="ECO:0007669"/>
    <property type="project" value="UniProtKB-KW"/>
</dbReference>
<dbReference type="AlphaFoldDB" id="A0A1V0B9Z3"/>
<reference evidence="4 5" key="1">
    <citation type="submission" date="2017-03" db="EMBL/GenBank/DDBJ databases">
        <title>Complete genome sequence of the novel DNRA strain Pseudomonas sp. S-6-2 isolated from Chinese polluted river sediment. Journal of Biotechnology.</title>
        <authorList>
            <person name="Li J."/>
            <person name="Xiang F."/>
            <person name="Wang L."/>
            <person name="Xi L."/>
            <person name="Liu J."/>
        </authorList>
    </citation>
    <scope>NUCLEOTIDE SEQUENCE [LARGE SCALE GENOMIC DNA]</scope>
    <source>
        <strain evidence="4 5">S-6-2</strain>
    </source>
</reference>
<evidence type="ECO:0000256" key="1">
    <source>
        <dbReference type="ARBA" id="ARBA00008270"/>
    </source>
</evidence>
<dbReference type="Gene3D" id="3.10.310.10">
    <property type="entry name" value="Diaminopimelate Epimerase, Chain A, domain 1"/>
    <property type="match status" value="2"/>
</dbReference>
<gene>
    <name evidence="4" type="ORF">BVH74_03765</name>
</gene>
<evidence type="ECO:0000313" key="4">
    <source>
        <dbReference type="EMBL" id="AQZ96700.1"/>
    </source>
</evidence>
<dbReference type="InterPro" id="IPR003719">
    <property type="entry name" value="Phenazine_PhzF-like"/>
</dbReference>
<keyword evidence="2" id="KW-0413">Isomerase</keyword>
<proteinExistence type="inferred from homology"/>
<dbReference type="Proteomes" id="UP000243488">
    <property type="component" value="Chromosome"/>
</dbReference>
<dbReference type="PANTHER" id="PTHR13774">
    <property type="entry name" value="PHENAZINE BIOSYNTHESIS PROTEIN"/>
    <property type="match status" value="1"/>
</dbReference>
<dbReference type="Pfam" id="PF02567">
    <property type="entry name" value="PhzC-PhzF"/>
    <property type="match status" value="1"/>
</dbReference>
<comment type="similarity">
    <text evidence="1">Belongs to the PhzF family.</text>
</comment>
<feature type="active site" evidence="3">
    <location>
        <position position="42"/>
    </location>
</feature>
<organism evidence="4 5">
    <name type="scientific">Halopseudomonas phragmitis</name>
    <dbReference type="NCBI Taxonomy" id="1931241"/>
    <lineage>
        <taxon>Bacteria</taxon>
        <taxon>Pseudomonadati</taxon>
        <taxon>Pseudomonadota</taxon>
        <taxon>Gammaproteobacteria</taxon>
        <taxon>Pseudomonadales</taxon>
        <taxon>Pseudomonadaceae</taxon>
        <taxon>Halopseudomonas</taxon>
    </lineage>
</organism>